<keyword evidence="1" id="KW-0732">Signal</keyword>
<accession>A0AAN8X824</accession>
<feature type="non-terminal residue" evidence="2">
    <location>
        <position position="1"/>
    </location>
</feature>
<evidence type="ECO:0000313" key="2">
    <source>
        <dbReference type="EMBL" id="KAK7073714.1"/>
    </source>
</evidence>
<gene>
    <name evidence="2" type="ORF">SK128_021754</name>
</gene>
<evidence type="ECO:0000313" key="3">
    <source>
        <dbReference type="Proteomes" id="UP001381693"/>
    </source>
</evidence>
<comment type="caution">
    <text evidence="2">The sequence shown here is derived from an EMBL/GenBank/DDBJ whole genome shotgun (WGS) entry which is preliminary data.</text>
</comment>
<evidence type="ECO:0000256" key="1">
    <source>
        <dbReference type="SAM" id="SignalP"/>
    </source>
</evidence>
<sequence length="197" mass="20927">VAPTAAADLSTPPAASTPTEETMRILVVLLLVAFVAAEQKREANPEPGFRYGPYGFGHGLGFGRGLGYGTGVAYHPYGGRSYVHSNLHSIHKREAEAEAEPGFLPTYGYSPLSYGYGYNVAPIGYGYGHLNPYASSASVHSYHHTIGKRAADPGFLGGYGYPSLGAAYGYSTAVQHPGYGVSYQHRQGVVLPSYGLY</sequence>
<feature type="chain" id="PRO_5042935054" evidence="1">
    <location>
        <begin position="38"/>
        <end position="197"/>
    </location>
</feature>
<keyword evidence="3" id="KW-1185">Reference proteome</keyword>
<dbReference type="Proteomes" id="UP001381693">
    <property type="component" value="Unassembled WGS sequence"/>
</dbReference>
<protein>
    <submittedName>
        <fullName evidence="2">Uncharacterized protein</fullName>
    </submittedName>
</protein>
<proteinExistence type="predicted"/>
<organism evidence="2 3">
    <name type="scientific">Halocaridina rubra</name>
    <name type="common">Hawaiian red shrimp</name>
    <dbReference type="NCBI Taxonomy" id="373956"/>
    <lineage>
        <taxon>Eukaryota</taxon>
        <taxon>Metazoa</taxon>
        <taxon>Ecdysozoa</taxon>
        <taxon>Arthropoda</taxon>
        <taxon>Crustacea</taxon>
        <taxon>Multicrustacea</taxon>
        <taxon>Malacostraca</taxon>
        <taxon>Eumalacostraca</taxon>
        <taxon>Eucarida</taxon>
        <taxon>Decapoda</taxon>
        <taxon>Pleocyemata</taxon>
        <taxon>Caridea</taxon>
        <taxon>Atyoidea</taxon>
        <taxon>Atyidae</taxon>
        <taxon>Halocaridina</taxon>
    </lineage>
</organism>
<feature type="signal peptide" evidence="1">
    <location>
        <begin position="1"/>
        <end position="37"/>
    </location>
</feature>
<dbReference type="AlphaFoldDB" id="A0AAN8X824"/>
<reference evidence="2 3" key="1">
    <citation type="submission" date="2023-11" db="EMBL/GenBank/DDBJ databases">
        <title>Halocaridina rubra genome assembly.</title>
        <authorList>
            <person name="Smith C."/>
        </authorList>
    </citation>
    <scope>NUCLEOTIDE SEQUENCE [LARGE SCALE GENOMIC DNA]</scope>
    <source>
        <strain evidence="2">EP-1</strain>
        <tissue evidence="2">Whole</tissue>
    </source>
</reference>
<name>A0AAN8X824_HALRR</name>
<dbReference type="EMBL" id="JAXCGZ010012209">
    <property type="protein sequence ID" value="KAK7073714.1"/>
    <property type="molecule type" value="Genomic_DNA"/>
</dbReference>